<feature type="compositionally biased region" description="Low complexity" evidence="1">
    <location>
        <begin position="194"/>
        <end position="206"/>
    </location>
</feature>
<dbReference type="InterPro" id="IPR038713">
    <property type="entry name" value="Terminase_Gp1_N_sf"/>
</dbReference>
<evidence type="ECO:0000313" key="2">
    <source>
        <dbReference type="EMBL" id="GEO38044.1"/>
    </source>
</evidence>
<dbReference type="OrthoDB" id="8227562at2"/>
<evidence type="ECO:0000256" key="1">
    <source>
        <dbReference type="SAM" id="MobiDB-lite"/>
    </source>
</evidence>
<organism evidence="2 3">
    <name type="scientific">Skermanella aerolata</name>
    <dbReference type="NCBI Taxonomy" id="393310"/>
    <lineage>
        <taxon>Bacteria</taxon>
        <taxon>Pseudomonadati</taxon>
        <taxon>Pseudomonadota</taxon>
        <taxon>Alphaproteobacteria</taxon>
        <taxon>Rhodospirillales</taxon>
        <taxon>Azospirillaceae</taxon>
        <taxon>Skermanella</taxon>
    </lineage>
</organism>
<gene>
    <name evidence="2" type="ORF">SAE02_21920</name>
</gene>
<keyword evidence="3" id="KW-1185">Reference proteome</keyword>
<dbReference type="AlphaFoldDB" id="A0A512DNI3"/>
<reference evidence="2 3" key="1">
    <citation type="submission" date="2019-07" db="EMBL/GenBank/DDBJ databases">
        <title>Whole genome shotgun sequence of Skermanella aerolata NBRC 106429.</title>
        <authorList>
            <person name="Hosoyama A."/>
            <person name="Uohara A."/>
            <person name="Ohji S."/>
            <person name="Ichikawa N."/>
        </authorList>
    </citation>
    <scope>NUCLEOTIDE SEQUENCE [LARGE SCALE GENOMIC DNA]</scope>
    <source>
        <strain evidence="2 3">NBRC 106429</strain>
    </source>
</reference>
<sequence length="248" mass="26868">MPAPTTPTPRRLLPRQELFAFHASRGASLAQASRLAGYSPQGARQRGSVLMANSDIRLRVEEFRREWVAARDASIAEAVEETGQVVEMAIRLERPTAALMAIELKLKLRGIVHDRRFSLYTDSPDDDLSTCLFDPREDEDPPLEPLTEAPAPPAEPPPADQPEQPEPSAILPEPATVTAAPPAQPQAPKPWHSAAKTGTAPAARPAPTGPAPVLRIPAVPPRMLEAFDIDGKSFPTVCPVDPEDRLFP</sequence>
<accession>A0A512DNI3</accession>
<evidence type="ECO:0008006" key="4">
    <source>
        <dbReference type="Google" id="ProtNLM"/>
    </source>
</evidence>
<dbReference type="Proteomes" id="UP000321523">
    <property type="component" value="Unassembled WGS sequence"/>
</dbReference>
<name>A0A512DNI3_9PROT</name>
<dbReference type="Gene3D" id="1.10.10.1400">
    <property type="entry name" value="Terminase, small subunit, N-terminal DNA-binding domain, HTH motif"/>
    <property type="match status" value="1"/>
</dbReference>
<comment type="caution">
    <text evidence="2">The sequence shown here is derived from an EMBL/GenBank/DDBJ whole genome shotgun (WGS) entry which is preliminary data.</text>
</comment>
<feature type="compositionally biased region" description="Pro residues" evidence="1">
    <location>
        <begin position="150"/>
        <end position="160"/>
    </location>
</feature>
<feature type="region of interest" description="Disordered" evidence="1">
    <location>
        <begin position="119"/>
        <end position="215"/>
    </location>
</feature>
<feature type="compositionally biased region" description="Low complexity" evidence="1">
    <location>
        <begin position="172"/>
        <end position="181"/>
    </location>
</feature>
<evidence type="ECO:0000313" key="3">
    <source>
        <dbReference type="Proteomes" id="UP000321523"/>
    </source>
</evidence>
<dbReference type="EMBL" id="BJYZ01000008">
    <property type="protein sequence ID" value="GEO38044.1"/>
    <property type="molecule type" value="Genomic_DNA"/>
</dbReference>
<proteinExistence type="predicted"/>
<protein>
    <recommendedName>
        <fullName evidence="4">Terminase</fullName>
    </recommendedName>
</protein>
<dbReference type="RefSeq" id="WP_147040329.1">
    <property type="nucleotide sequence ID" value="NZ_BJYZ01000008.1"/>
</dbReference>